<dbReference type="Proteomes" id="UP000295818">
    <property type="component" value="Unassembled WGS sequence"/>
</dbReference>
<evidence type="ECO:0000313" key="2">
    <source>
        <dbReference type="Proteomes" id="UP000295818"/>
    </source>
</evidence>
<accession>A0ABY2BCW1</accession>
<dbReference type="RefSeq" id="WP_132192765.1">
    <property type="nucleotide sequence ID" value="NZ_SLWM01000016.1"/>
</dbReference>
<proteinExistence type="predicted"/>
<sequence>MFGRFKVRPDTEAGQHGVWDAASNGWRGRGLPEAAAHQLAAELELQYDAHGPRDAATVRHLEAPQVVDRATWEPGGLLDAWVFSRRDGEWIGRVRRPDGTITWLRSTELRIHQPPTG</sequence>
<gene>
    <name evidence="1" type="ORF">EV644_11623</name>
</gene>
<evidence type="ECO:0000313" key="1">
    <source>
        <dbReference type="EMBL" id="TCO16654.1"/>
    </source>
</evidence>
<reference evidence="1 2" key="1">
    <citation type="journal article" date="2015" name="Stand. Genomic Sci.">
        <title>Genomic Encyclopedia of Bacterial and Archaeal Type Strains, Phase III: the genomes of soil and plant-associated and newly described type strains.</title>
        <authorList>
            <person name="Whitman W.B."/>
            <person name="Woyke T."/>
            <person name="Klenk H.P."/>
            <person name="Zhou Y."/>
            <person name="Lilburn T.G."/>
            <person name="Beck B.J."/>
            <person name="De Vos P."/>
            <person name="Vandamme P."/>
            <person name="Eisen J.A."/>
            <person name="Garrity G."/>
            <person name="Hugenholtz P."/>
            <person name="Kyrpides N.C."/>
        </authorList>
    </citation>
    <scope>NUCLEOTIDE SEQUENCE [LARGE SCALE GENOMIC DNA]</scope>
    <source>
        <strain evidence="1 2">VKM Ac-2538</strain>
    </source>
</reference>
<protein>
    <submittedName>
        <fullName evidence="1">Uncharacterized protein</fullName>
    </submittedName>
</protein>
<name>A0ABY2BCW1_9ACTN</name>
<dbReference type="EMBL" id="SLWM01000016">
    <property type="protein sequence ID" value="TCO16654.1"/>
    <property type="molecule type" value="Genomic_DNA"/>
</dbReference>
<comment type="caution">
    <text evidence="1">The sequence shown here is derived from an EMBL/GenBank/DDBJ whole genome shotgun (WGS) entry which is preliminary data.</text>
</comment>
<keyword evidence="2" id="KW-1185">Reference proteome</keyword>
<organism evidence="1 2">
    <name type="scientific">Kribbella orskensis</name>
    <dbReference type="NCBI Taxonomy" id="2512216"/>
    <lineage>
        <taxon>Bacteria</taxon>
        <taxon>Bacillati</taxon>
        <taxon>Actinomycetota</taxon>
        <taxon>Actinomycetes</taxon>
        <taxon>Propionibacteriales</taxon>
        <taxon>Kribbellaceae</taxon>
        <taxon>Kribbella</taxon>
    </lineage>
</organism>